<evidence type="ECO:0000313" key="2">
    <source>
        <dbReference type="EMBL" id="PAY23230.1"/>
    </source>
</evidence>
<reference evidence="3" key="1">
    <citation type="submission" date="2017-09" db="EMBL/GenBank/DDBJ databases">
        <authorList>
            <person name="Zhang Y."/>
            <person name="Huang X."/>
            <person name="Liu J."/>
            <person name="Lu L."/>
            <person name="Peng K."/>
        </authorList>
    </citation>
    <scope>NUCLEOTIDE SEQUENCE [LARGE SCALE GENOMIC DNA]</scope>
    <source>
        <strain evidence="3">S-XJ-1</strain>
    </source>
</reference>
<feature type="transmembrane region" description="Helical" evidence="1">
    <location>
        <begin position="42"/>
        <end position="63"/>
    </location>
</feature>
<sequence length="180" mass="19051">MHDPWAAHRFYSIGMSGVGDRQDVERRTMAYTPGLGRTPRIVATRLGSATLAAAGTLSLARWWPFGSAPGEDADLTLIVAGFGVVALALALPRTTGGWPVRAIETSDAVVIPARRLTMLDPLVLALVPSARGRLRCRQRGRGPTRLVPRHLGGGGRDLRVRRHVSGGAAAVAAAHRVAEG</sequence>
<proteinExistence type="predicted"/>
<keyword evidence="1" id="KW-0812">Transmembrane</keyword>
<protein>
    <submittedName>
        <fullName evidence="2">Uncharacterized protein</fullName>
    </submittedName>
</protein>
<evidence type="ECO:0000256" key="1">
    <source>
        <dbReference type="SAM" id="Phobius"/>
    </source>
</evidence>
<comment type="caution">
    <text evidence="2">The sequence shown here is derived from an EMBL/GenBank/DDBJ whole genome shotgun (WGS) entry which is preliminary data.</text>
</comment>
<keyword evidence="3" id="KW-1185">Reference proteome</keyword>
<evidence type="ECO:0000313" key="3">
    <source>
        <dbReference type="Proteomes" id="UP000218810"/>
    </source>
</evidence>
<keyword evidence="1" id="KW-1133">Transmembrane helix</keyword>
<name>A0A2A2WPW9_9ACTN</name>
<feature type="transmembrane region" description="Helical" evidence="1">
    <location>
        <begin position="75"/>
        <end position="91"/>
    </location>
</feature>
<dbReference type="Proteomes" id="UP000218810">
    <property type="component" value="Unassembled WGS sequence"/>
</dbReference>
<dbReference type="EMBL" id="NTGA01000016">
    <property type="protein sequence ID" value="PAY23230.1"/>
    <property type="molecule type" value="Genomic_DNA"/>
</dbReference>
<accession>A0A2A2WPW9</accession>
<dbReference type="AlphaFoldDB" id="A0A2A2WPW9"/>
<organism evidence="2 3">
    <name type="scientific">Dietzia natronolimnaea</name>
    <dbReference type="NCBI Taxonomy" id="161920"/>
    <lineage>
        <taxon>Bacteria</taxon>
        <taxon>Bacillati</taxon>
        <taxon>Actinomycetota</taxon>
        <taxon>Actinomycetes</taxon>
        <taxon>Mycobacteriales</taxon>
        <taxon>Dietziaceae</taxon>
        <taxon>Dietzia</taxon>
    </lineage>
</organism>
<gene>
    <name evidence="2" type="ORF">CEY15_09255</name>
</gene>
<keyword evidence="1" id="KW-0472">Membrane</keyword>